<sequence>MAADVLLVADDDLNDALFLERALRRAGSCFRMVHVASGDELIDYVQGRGAYTDRVLHPLPKIVLLDLKMPRKDGFAVLSWRKELPFGYRLPVVVFSSSSLQQDIDRAYSLGANSYVVKPTAPDRLGSMVAALHEWWGNFNETIELNPA</sequence>
<keyword evidence="4" id="KW-1185">Reference proteome</keyword>
<dbReference type="Gene3D" id="3.40.50.2300">
    <property type="match status" value="1"/>
</dbReference>
<feature type="domain" description="Response regulatory" evidence="2">
    <location>
        <begin position="5"/>
        <end position="133"/>
    </location>
</feature>
<comment type="caution">
    <text evidence="3">The sequence shown here is derived from an EMBL/GenBank/DDBJ whole genome shotgun (WGS) entry which is preliminary data.</text>
</comment>
<dbReference type="SUPFAM" id="SSF52172">
    <property type="entry name" value="CheY-like"/>
    <property type="match status" value="1"/>
</dbReference>
<evidence type="ECO:0000313" key="4">
    <source>
        <dbReference type="Proteomes" id="UP000315648"/>
    </source>
</evidence>
<dbReference type="RefSeq" id="WP_144228691.1">
    <property type="nucleotide sequence ID" value="NZ_CBCRVV010000003.1"/>
</dbReference>
<dbReference type="CDD" id="cd17557">
    <property type="entry name" value="REC_Rcp-like"/>
    <property type="match status" value="1"/>
</dbReference>
<dbReference type="InterPro" id="IPR011006">
    <property type="entry name" value="CheY-like_superfamily"/>
</dbReference>
<dbReference type="Pfam" id="PF00072">
    <property type="entry name" value="Response_reg"/>
    <property type="match status" value="1"/>
</dbReference>
<dbReference type="EMBL" id="VMBG01000001">
    <property type="protein sequence ID" value="TSJ78350.1"/>
    <property type="molecule type" value="Genomic_DNA"/>
</dbReference>
<dbReference type="AlphaFoldDB" id="A0A556QNX2"/>
<reference evidence="3 4" key="1">
    <citation type="submission" date="2019-07" db="EMBL/GenBank/DDBJ databases">
        <title>Description of 53C-WASEF.</title>
        <authorList>
            <person name="Pitt A."/>
            <person name="Hahn M.W."/>
        </authorList>
    </citation>
    <scope>NUCLEOTIDE SEQUENCE [LARGE SCALE GENOMIC DNA]</scope>
    <source>
        <strain evidence="3 4">53C-WASEF</strain>
    </source>
</reference>
<dbReference type="Proteomes" id="UP000315648">
    <property type="component" value="Unassembled WGS sequence"/>
</dbReference>
<dbReference type="InterPro" id="IPR001789">
    <property type="entry name" value="Sig_transdc_resp-reg_receiver"/>
</dbReference>
<accession>A0A556QNX2</accession>
<dbReference type="GO" id="GO:0000160">
    <property type="term" value="P:phosphorelay signal transduction system"/>
    <property type="evidence" value="ECO:0007669"/>
    <property type="project" value="InterPro"/>
</dbReference>
<dbReference type="PANTHER" id="PTHR44520:SF1">
    <property type="entry name" value="TWO-COMPONENT SYSTEM REGULATORY PROTEIN"/>
    <property type="match status" value="1"/>
</dbReference>
<evidence type="ECO:0000256" key="1">
    <source>
        <dbReference type="PROSITE-ProRule" id="PRU00169"/>
    </source>
</evidence>
<feature type="modified residue" description="4-aspartylphosphate" evidence="1">
    <location>
        <position position="66"/>
    </location>
</feature>
<name>A0A556QNX2_9BACT</name>
<dbReference type="InterPro" id="IPR052893">
    <property type="entry name" value="TCS_response_regulator"/>
</dbReference>
<organism evidence="3 4">
    <name type="scientific">Rariglobus hedericola</name>
    <dbReference type="NCBI Taxonomy" id="2597822"/>
    <lineage>
        <taxon>Bacteria</taxon>
        <taxon>Pseudomonadati</taxon>
        <taxon>Verrucomicrobiota</taxon>
        <taxon>Opitutia</taxon>
        <taxon>Opitutales</taxon>
        <taxon>Opitutaceae</taxon>
        <taxon>Rariglobus</taxon>
    </lineage>
</organism>
<gene>
    <name evidence="3" type="ORF">FPL22_03330</name>
</gene>
<evidence type="ECO:0000259" key="2">
    <source>
        <dbReference type="PROSITE" id="PS50110"/>
    </source>
</evidence>
<dbReference type="OrthoDB" id="7631574at2"/>
<protein>
    <submittedName>
        <fullName evidence="3">Response regulator</fullName>
    </submittedName>
</protein>
<keyword evidence="1" id="KW-0597">Phosphoprotein</keyword>
<dbReference type="PROSITE" id="PS50110">
    <property type="entry name" value="RESPONSE_REGULATORY"/>
    <property type="match status" value="1"/>
</dbReference>
<proteinExistence type="predicted"/>
<dbReference type="PANTHER" id="PTHR44520">
    <property type="entry name" value="RESPONSE REGULATOR RCP1-RELATED"/>
    <property type="match status" value="1"/>
</dbReference>
<evidence type="ECO:0000313" key="3">
    <source>
        <dbReference type="EMBL" id="TSJ78350.1"/>
    </source>
</evidence>
<dbReference type="SMART" id="SM00448">
    <property type="entry name" value="REC"/>
    <property type="match status" value="1"/>
</dbReference>